<organism evidence="1">
    <name type="scientific">virus sp. ctr1v16</name>
    <dbReference type="NCBI Taxonomy" id="2825823"/>
    <lineage>
        <taxon>Viruses</taxon>
    </lineage>
</organism>
<name>A0A8S5RQD2_9VIRU</name>
<dbReference type="EMBL" id="BK059133">
    <property type="protein sequence ID" value="DAE33337.1"/>
    <property type="molecule type" value="Genomic_DNA"/>
</dbReference>
<proteinExistence type="predicted"/>
<reference evidence="1" key="1">
    <citation type="journal article" date="2021" name="Proc. Natl. Acad. Sci. U.S.A.">
        <title>A Catalog of Tens of Thousands of Viruses from Human Metagenomes Reveals Hidden Associations with Chronic Diseases.</title>
        <authorList>
            <person name="Tisza M.J."/>
            <person name="Buck C.B."/>
        </authorList>
    </citation>
    <scope>NUCLEOTIDE SEQUENCE</scope>
    <source>
        <strain evidence="1">Ctr1v16</strain>
    </source>
</reference>
<accession>A0A8S5RQD2</accession>
<evidence type="ECO:0000313" key="1">
    <source>
        <dbReference type="EMBL" id="DAE33337.1"/>
    </source>
</evidence>
<protein>
    <submittedName>
        <fullName evidence="1">Uncharacterized protein</fullName>
    </submittedName>
</protein>
<sequence>MPFLIAKTKILLLYCKKTYKMHVYFYVLYLSLDSIFDRDIHSVRIAEPLI</sequence>